<dbReference type="PANTHER" id="PTHR43280">
    <property type="entry name" value="ARAC-FAMILY TRANSCRIPTIONAL REGULATOR"/>
    <property type="match status" value="1"/>
</dbReference>
<dbReference type="PANTHER" id="PTHR43280:SF29">
    <property type="entry name" value="ARAC-FAMILY TRANSCRIPTIONAL REGULATOR"/>
    <property type="match status" value="1"/>
</dbReference>
<organism evidence="5 6">
    <name type="scientific">Cohnella rhizosphaerae</name>
    <dbReference type="NCBI Taxonomy" id="1457232"/>
    <lineage>
        <taxon>Bacteria</taxon>
        <taxon>Bacillati</taxon>
        <taxon>Bacillota</taxon>
        <taxon>Bacilli</taxon>
        <taxon>Bacillales</taxon>
        <taxon>Paenibacillaceae</taxon>
        <taxon>Cohnella</taxon>
    </lineage>
</organism>
<dbReference type="InterPro" id="IPR020449">
    <property type="entry name" value="Tscrpt_reg_AraC-type_HTH"/>
</dbReference>
<dbReference type="SUPFAM" id="SSF46689">
    <property type="entry name" value="Homeodomain-like"/>
    <property type="match status" value="1"/>
</dbReference>
<dbReference type="AlphaFoldDB" id="A0A9X4KPN7"/>
<gene>
    <name evidence="5" type="ORF">OMP40_01860</name>
</gene>
<evidence type="ECO:0000313" key="5">
    <source>
        <dbReference type="EMBL" id="MDG0808298.1"/>
    </source>
</evidence>
<dbReference type="GO" id="GO:0003700">
    <property type="term" value="F:DNA-binding transcription factor activity"/>
    <property type="evidence" value="ECO:0007669"/>
    <property type="project" value="InterPro"/>
</dbReference>
<comment type="caution">
    <text evidence="5">The sequence shown here is derived from an EMBL/GenBank/DDBJ whole genome shotgun (WGS) entry which is preliminary data.</text>
</comment>
<dbReference type="Proteomes" id="UP001153404">
    <property type="component" value="Unassembled WGS sequence"/>
</dbReference>
<protein>
    <submittedName>
        <fullName evidence="5">AraC family transcriptional regulator</fullName>
    </submittedName>
</protein>
<dbReference type="PRINTS" id="PR00032">
    <property type="entry name" value="HTHARAC"/>
</dbReference>
<dbReference type="InterPro" id="IPR009057">
    <property type="entry name" value="Homeodomain-like_sf"/>
</dbReference>
<keyword evidence="6" id="KW-1185">Reference proteome</keyword>
<evidence type="ECO:0000256" key="1">
    <source>
        <dbReference type="ARBA" id="ARBA00023015"/>
    </source>
</evidence>
<evidence type="ECO:0000259" key="4">
    <source>
        <dbReference type="PROSITE" id="PS01124"/>
    </source>
</evidence>
<accession>A0A9X4KPN7</accession>
<keyword evidence="3" id="KW-0804">Transcription</keyword>
<keyword evidence="1" id="KW-0805">Transcription regulation</keyword>
<keyword evidence="2" id="KW-0238">DNA-binding</keyword>
<evidence type="ECO:0000313" key="6">
    <source>
        <dbReference type="Proteomes" id="UP001153404"/>
    </source>
</evidence>
<dbReference type="GO" id="GO:0043565">
    <property type="term" value="F:sequence-specific DNA binding"/>
    <property type="evidence" value="ECO:0007669"/>
    <property type="project" value="InterPro"/>
</dbReference>
<reference evidence="5" key="1">
    <citation type="submission" date="2022-10" db="EMBL/GenBank/DDBJ databases">
        <title>Comparative genomic analysis of Cohnella hashimotonis sp. nov., isolated from the International Space Station.</title>
        <authorList>
            <person name="Simpson A."/>
            <person name="Venkateswaran K."/>
        </authorList>
    </citation>
    <scope>NUCLEOTIDE SEQUENCE</scope>
    <source>
        <strain evidence="5">DSM 28161</strain>
    </source>
</reference>
<evidence type="ECO:0000256" key="3">
    <source>
        <dbReference type="ARBA" id="ARBA00023163"/>
    </source>
</evidence>
<name>A0A9X4KPN7_9BACL</name>
<dbReference type="Gene3D" id="1.10.10.60">
    <property type="entry name" value="Homeodomain-like"/>
    <property type="match status" value="2"/>
</dbReference>
<dbReference type="EMBL" id="JAPDIA010000001">
    <property type="protein sequence ID" value="MDG0808298.1"/>
    <property type="molecule type" value="Genomic_DNA"/>
</dbReference>
<dbReference type="SMART" id="SM00342">
    <property type="entry name" value="HTH_ARAC"/>
    <property type="match status" value="1"/>
</dbReference>
<proteinExistence type="predicted"/>
<dbReference type="InterPro" id="IPR018060">
    <property type="entry name" value="HTH_AraC"/>
</dbReference>
<dbReference type="Pfam" id="PF12833">
    <property type="entry name" value="HTH_18"/>
    <property type="match status" value="1"/>
</dbReference>
<dbReference type="RefSeq" id="WP_277528690.1">
    <property type="nucleotide sequence ID" value="NZ_JAPDIA010000001.1"/>
</dbReference>
<sequence>MNESLGEWRGLSLSGYGNEIVAILRIGEPKPQEGGAGIASQLHLIGQMIHMNLKSYLNVETTVGISSLHADVFMLPKLMDEANAAAEWRHMNPGQRVFYFEDRKARENLGIAAWIAQVDAFAQSLKAGGGENGPTGTGAALLQALVGLQDEAEMFNSYFGMLAYRLYGLLLEQGRANGISLQRFDPDAYFRGLDAAGKLTALAGYIPEISAMLGQLTQERDRSILARIAGFVRERYRDPALKIQDIASEVHFSTAYLSYLFKRETGKNLWDFVTELRIEEAKRMLETTDKKRYEIAYAVGYESPEHFGRMFKRYAGSSPAEYRKERQGSDG</sequence>
<evidence type="ECO:0000256" key="2">
    <source>
        <dbReference type="ARBA" id="ARBA00023125"/>
    </source>
</evidence>
<dbReference type="PROSITE" id="PS01124">
    <property type="entry name" value="HTH_ARAC_FAMILY_2"/>
    <property type="match status" value="1"/>
</dbReference>
<feature type="domain" description="HTH araC/xylS-type" evidence="4">
    <location>
        <begin position="226"/>
        <end position="325"/>
    </location>
</feature>